<dbReference type="GO" id="GO:0005829">
    <property type="term" value="C:cytosol"/>
    <property type="evidence" value="ECO:0007669"/>
    <property type="project" value="TreeGrafter"/>
</dbReference>
<accession>A0A383VMK1</accession>
<feature type="binding site" evidence="8">
    <location>
        <position position="357"/>
    </location>
    <ligand>
        <name>NAD(+)</name>
        <dbReference type="ChEBI" id="CHEBI:57540"/>
    </ligand>
</feature>
<dbReference type="SUPFAM" id="SSF55424">
    <property type="entry name" value="FAD/NAD-linked reductases, dimerisation (C-terminal) domain"/>
    <property type="match status" value="1"/>
</dbReference>
<evidence type="ECO:0000256" key="7">
    <source>
        <dbReference type="PIRSR" id="PIRSR000350-2"/>
    </source>
</evidence>
<evidence type="ECO:0000256" key="4">
    <source>
        <dbReference type="ARBA" id="ARBA00023002"/>
    </source>
</evidence>
<organism evidence="13 14">
    <name type="scientific">Tetradesmus obliquus</name>
    <name type="common">Green alga</name>
    <name type="synonym">Acutodesmus obliquus</name>
    <dbReference type="NCBI Taxonomy" id="3088"/>
    <lineage>
        <taxon>Eukaryota</taxon>
        <taxon>Viridiplantae</taxon>
        <taxon>Chlorophyta</taxon>
        <taxon>core chlorophytes</taxon>
        <taxon>Chlorophyceae</taxon>
        <taxon>CS clade</taxon>
        <taxon>Sphaeropleales</taxon>
        <taxon>Scenedesmaceae</taxon>
        <taxon>Tetradesmus</taxon>
    </lineage>
</organism>
<dbReference type="GO" id="GO:0050660">
    <property type="term" value="F:flavin adenine dinucleotide binding"/>
    <property type="evidence" value="ECO:0007669"/>
    <property type="project" value="InterPro"/>
</dbReference>
<dbReference type="InterPro" id="IPR001100">
    <property type="entry name" value="Pyr_nuc-diS_OxRdtase"/>
</dbReference>
<dbReference type="PANTHER" id="PTHR42737:SF9">
    <property type="entry name" value="GLUTATHIONE REDUCTASE"/>
    <property type="match status" value="1"/>
</dbReference>
<reference evidence="13 14" key="1">
    <citation type="submission" date="2016-10" db="EMBL/GenBank/DDBJ databases">
        <authorList>
            <person name="Cai Z."/>
        </authorList>
    </citation>
    <scope>NUCLEOTIDE SEQUENCE [LARGE SCALE GENOMIC DNA]</scope>
</reference>
<keyword evidence="4 10" id="KW-0560">Oxidoreductase</keyword>
<dbReference type="InterPro" id="IPR046952">
    <property type="entry name" value="GSHR/TRXR-like"/>
</dbReference>
<evidence type="ECO:0000313" key="13">
    <source>
        <dbReference type="EMBL" id="SZX66153.1"/>
    </source>
</evidence>
<evidence type="ECO:0000256" key="3">
    <source>
        <dbReference type="ARBA" id="ARBA00022827"/>
    </source>
</evidence>
<dbReference type="InterPro" id="IPR004099">
    <property type="entry name" value="Pyr_nucl-diS_OxRdtase_dimer"/>
</dbReference>
<keyword evidence="5" id="KW-1015">Disulfide bond</keyword>
<dbReference type="Pfam" id="PF02852">
    <property type="entry name" value="Pyr_redox_dim"/>
    <property type="match status" value="1"/>
</dbReference>
<dbReference type="Gene3D" id="3.50.50.60">
    <property type="entry name" value="FAD/NAD(P)-binding domain"/>
    <property type="match status" value="2"/>
</dbReference>
<evidence type="ECO:0000259" key="11">
    <source>
        <dbReference type="Pfam" id="PF02852"/>
    </source>
</evidence>
<dbReference type="GO" id="GO:0004362">
    <property type="term" value="F:glutathione-disulfide reductase (NADPH) activity"/>
    <property type="evidence" value="ECO:0007669"/>
    <property type="project" value="TreeGrafter"/>
</dbReference>
<proteinExistence type="inferred from homology"/>
<gene>
    <name evidence="13" type="ORF">BQ4739_LOCUS6592</name>
</gene>
<dbReference type="NCBIfam" id="NF004776">
    <property type="entry name" value="PRK06116.1"/>
    <property type="match status" value="1"/>
</dbReference>
<feature type="domain" description="Pyridine nucleotide-disulphide oxidoreductase dimerisation" evidence="11">
    <location>
        <begin position="433"/>
        <end position="541"/>
    </location>
</feature>
<dbReference type="Proteomes" id="UP000256970">
    <property type="component" value="Unassembled WGS sequence"/>
</dbReference>
<dbReference type="InterPro" id="IPR036188">
    <property type="entry name" value="FAD/NAD-bd_sf"/>
</dbReference>
<sequence>MQTCLSTGRAAGTAAGAQGVCRMQTTGRSHAPVQRTLAGSAAAMRASSSCSAAAAPKPFRSTRPRRAHAAVVRAEGGNGSSEYDYDIITIGAGSGGVRASRFATSYGAKVACVELPFDYISSDSKGGVGGTCVLRGCVPKKLMVYASEYADDFKDSVGFGWEERGVPSHSWTTFLEAKRKELQRLNGAYKNTLKNASVELLEGFGRIVDAHTVDVSGKRYTAKNILIAVGGKPTKLPIPGAELCITSDEALELPAQPKKITVLGGGYIALEFSGIFQRFGGEVHTVFRQPMPLRGFDEEVRKFAFEQYAAAGLTMHAGHTPVEVRKQPNGLLTCVVADKDGNQTEITDNDHVMMATGRSPKVGGLGLEEVGVALGKKGEVVVNAYSQTSVPSIWAVGDVTDRINLTPVALMEGMALAKTLALGEPTKPDYDFVPSAVFSNPSIATVGLTEEQAVAKYGDVDVYTSSFRPMRNTISGSPMRTLMKLVVAAGSDVVVGCHMVGDDSAEIMQGFAVALKMRVTKAQLDTVVGIHPSAAEEFVTMRSVSRRIRKGQPVTAAA</sequence>
<evidence type="ECO:0000256" key="10">
    <source>
        <dbReference type="RuleBase" id="RU003691"/>
    </source>
</evidence>
<dbReference type="InterPro" id="IPR023753">
    <property type="entry name" value="FAD/NAD-binding_dom"/>
</dbReference>
<evidence type="ECO:0000256" key="5">
    <source>
        <dbReference type="ARBA" id="ARBA00023157"/>
    </source>
</evidence>
<dbReference type="STRING" id="3088.A0A383VMK1"/>
<dbReference type="Gene3D" id="3.30.390.30">
    <property type="match status" value="1"/>
</dbReference>
<evidence type="ECO:0008006" key="15">
    <source>
        <dbReference type="Google" id="ProtNLM"/>
    </source>
</evidence>
<evidence type="ECO:0000256" key="6">
    <source>
        <dbReference type="ARBA" id="ARBA00023284"/>
    </source>
</evidence>
<dbReference type="GO" id="GO:0034599">
    <property type="term" value="P:cellular response to oxidative stress"/>
    <property type="evidence" value="ECO:0007669"/>
    <property type="project" value="TreeGrafter"/>
</dbReference>
<feature type="binding site" evidence="8">
    <location>
        <begin position="264"/>
        <end position="271"/>
    </location>
    <ligand>
        <name>NAD(+)</name>
        <dbReference type="ChEBI" id="CHEBI:57540"/>
    </ligand>
</feature>
<keyword evidence="6 10" id="KW-0676">Redox-active center</keyword>
<evidence type="ECO:0000256" key="9">
    <source>
        <dbReference type="PIRSR" id="PIRSR000350-4"/>
    </source>
</evidence>
<keyword evidence="3 8" id="KW-0274">FAD</keyword>
<evidence type="ECO:0000256" key="1">
    <source>
        <dbReference type="ARBA" id="ARBA00007532"/>
    </source>
</evidence>
<keyword evidence="2 10" id="KW-0285">Flavoprotein</keyword>
<comment type="cofactor">
    <cofactor evidence="8">
        <name>FAD</name>
        <dbReference type="ChEBI" id="CHEBI:57692"/>
    </cofactor>
    <text evidence="8">Binds 1 FAD per subunit.</text>
</comment>
<evidence type="ECO:0000256" key="8">
    <source>
        <dbReference type="PIRSR" id="PIRSR000350-3"/>
    </source>
</evidence>
<feature type="domain" description="FAD/NAD(P)-binding" evidence="12">
    <location>
        <begin position="85"/>
        <end position="413"/>
    </location>
</feature>
<dbReference type="PANTHER" id="PTHR42737">
    <property type="entry name" value="GLUTATHIONE REDUCTASE"/>
    <property type="match status" value="1"/>
</dbReference>
<dbReference type="PRINTS" id="PR00411">
    <property type="entry name" value="PNDRDTASEI"/>
</dbReference>
<feature type="binding site" evidence="8">
    <location>
        <position position="141"/>
    </location>
    <ligand>
        <name>FAD</name>
        <dbReference type="ChEBI" id="CHEBI:57692"/>
    </ligand>
</feature>
<feature type="active site" description="Proton acceptor" evidence="7">
    <location>
        <position position="531"/>
    </location>
</feature>
<protein>
    <recommendedName>
        <fullName evidence="15">Glutathione-disulfide reductase</fullName>
    </recommendedName>
</protein>
<dbReference type="GO" id="GO:0005739">
    <property type="term" value="C:mitochondrion"/>
    <property type="evidence" value="ECO:0007669"/>
    <property type="project" value="TreeGrafter"/>
</dbReference>
<dbReference type="GO" id="GO:0045454">
    <property type="term" value="P:cell redox homeostasis"/>
    <property type="evidence" value="ECO:0007669"/>
    <property type="project" value="InterPro"/>
</dbReference>
<dbReference type="EMBL" id="FNXT01000689">
    <property type="protein sequence ID" value="SZX66153.1"/>
    <property type="molecule type" value="Genomic_DNA"/>
</dbReference>
<dbReference type="Pfam" id="PF07992">
    <property type="entry name" value="Pyr_redox_2"/>
    <property type="match status" value="1"/>
</dbReference>
<keyword evidence="8" id="KW-0547">Nucleotide-binding</keyword>
<keyword evidence="14" id="KW-1185">Reference proteome</keyword>
<dbReference type="PROSITE" id="PS00076">
    <property type="entry name" value="PYRIDINE_REDOX_1"/>
    <property type="match status" value="1"/>
</dbReference>
<evidence type="ECO:0000259" key="12">
    <source>
        <dbReference type="Pfam" id="PF07992"/>
    </source>
</evidence>
<dbReference type="InterPro" id="IPR016156">
    <property type="entry name" value="FAD/NAD-linked_Rdtase_dimer_sf"/>
</dbReference>
<dbReference type="AlphaFoldDB" id="A0A383VMK1"/>
<dbReference type="GO" id="GO:0006749">
    <property type="term" value="P:glutathione metabolic process"/>
    <property type="evidence" value="ECO:0007669"/>
    <property type="project" value="TreeGrafter"/>
</dbReference>
<dbReference type="InterPro" id="IPR012999">
    <property type="entry name" value="Pyr_OxRdtase_I_AS"/>
</dbReference>
<comment type="similarity">
    <text evidence="1 10">Belongs to the class-I pyridine nucleotide-disulfide oxidoreductase family.</text>
</comment>
<dbReference type="PIRSF" id="PIRSF000350">
    <property type="entry name" value="Mercury_reductase_MerA"/>
    <property type="match status" value="1"/>
</dbReference>
<feature type="binding site" evidence="8">
    <location>
        <position position="205"/>
    </location>
    <ligand>
        <name>FAD</name>
        <dbReference type="ChEBI" id="CHEBI:57692"/>
    </ligand>
</feature>
<keyword evidence="8" id="KW-0520">NAD</keyword>
<evidence type="ECO:0000256" key="2">
    <source>
        <dbReference type="ARBA" id="ARBA00022630"/>
    </source>
</evidence>
<name>A0A383VMK1_TETOB</name>
<feature type="disulfide bond" description="Redox-active" evidence="9">
    <location>
        <begin position="132"/>
        <end position="137"/>
    </location>
</feature>
<dbReference type="SUPFAM" id="SSF51905">
    <property type="entry name" value="FAD/NAD(P)-binding domain"/>
    <property type="match status" value="1"/>
</dbReference>
<evidence type="ECO:0000313" key="14">
    <source>
        <dbReference type="Proteomes" id="UP000256970"/>
    </source>
</evidence>
<feature type="binding site" evidence="8">
    <location>
        <position position="398"/>
    </location>
    <ligand>
        <name>FAD</name>
        <dbReference type="ChEBI" id="CHEBI:57692"/>
    </ligand>
</feature>
<dbReference type="PRINTS" id="PR00368">
    <property type="entry name" value="FADPNR"/>
</dbReference>